<dbReference type="AlphaFoldDB" id="A0A0C2NJD2"/>
<feature type="domain" description="Tc1-like transposase DDE" evidence="1">
    <location>
        <begin position="4"/>
        <end position="92"/>
    </location>
</feature>
<dbReference type="Pfam" id="PF13358">
    <property type="entry name" value="DDE_3"/>
    <property type="match status" value="1"/>
</dbReference>
<evidence type="ECO:0000313" key="3">
    <source>
        <dbReference type="Proteomes" id="UP000031668"/>
    </source>
</evidence>
<evidence type="ECO:0000259" key="1">
    <source>
        <dbReference type="Pfam" id="PF13358"/>
    </source>
</evidence>
<reference evidence="2 3" key="1">
    <citation type="journal article" date="2014" name="Genome Biol. Evol.">
        <title>The genome of the myxosporean Thelohanellus kitauei shows adaptations to nutrient acquisition within its fish host.</title>
        <authorList>
            <person name="Yang Y."/>
            <person name="Xiong J."/>
            <person name="Zhou Z."/>
            <person name="Huo F."/>
            <person name="Miao W."/>
            <person name="Ran C."/>
            <person name="Liu Y."/>
            <person name="Zhang J."/>
            <person name="Feng J."/>
            <person name="Wang M."/>
            <person name="Wang M."/>
            <person name="Wang L."/>
            <person name="Yao B."/>
        </authorList>
    </citation>
    <scope>NUCLEOTIDE SEQUENCE [LARGE SCALE GENOMIC DNA]</scope>
    <source>
        <strain evidence="2">Wuqing</strain>
    </source>
</reference>
<protein>
    <recommendedName>
        <fullName evidence="1">Tc1-like transposase DDE domain-containing protein</fullName>
    </recommendedName>
</protein>
<dbReference type="InterPro" id="IPR036397">
    <property type="entry name" value="RNaseH_sf"/>
</dbReference>
<dbReference type="EMBL" id="JWZT01000542">
    <property type="protein sequence ID" value="KII74107.1"/>
    <property type="molecule type" value="Genomic_DNA"/>
</dbReference>
<dbReference type="Gene3D" id="3.30.420.10">
    <property type="entry name" value="Ribonuclease H-like superfamily/Ribonuclease H"/>
    <property type="match status" value="1"/>
</dbReference>
<dbReference type="InterPro" id="IPR038717">
    <property type="entry name" value="Tc1-like_DDE_dom"/>
</dbReference>
<gene>
    <name evidence="2" type="ORF">RF11_08485</name>
</gene>
<sequence length="169" mass="19346">MICRYGRELTGIRATRIALALRSRNYSVACTMSCEGMVNFKISETAYNTERFLEYLLDICEIFRAREISEAYLVMDNVPFHKTALVQNTIRAFNHANSRSTDELVLSIEASITNLTSNDCLGFYRHMESCLPDCIQRCPVEKKYILILNFLCKKLIAQSGKLADQSCNY</sequence>
<accession>A0A0C2NJD2</accession>
<proteinExistence type="predicted"/>
<dbReference type="OrthoDB" id="6021308at2759"/>
<name>A0A0C2NJD2_THEKT</name>
<dbReference type="GO" id="GO:0003676">
    <property type="term" value="F:nucleic acid binding"/>
    <property type="evidence" value="ECO:0007669"/>
    <property type="project" value="InterPro"/>
</dbReference>
<evidence type="ECO:0000313" key="2">
    <source>
        <dbReference type="EMBL" id="KII74107.1"/>
    </source>
</evidence>
<organism evidence="2 3">
    <name type="scientific">Thelohanellus kitauei</name>
    <name type="common">Myxosporean</name>
    <dbReference type="NCBI Taxonomy" id="669202"/>
    <lineage>
        <taxon>Eukaryota</taxon>
        <taxon>Metazoa</taxon>
        <taxon>Cnidaria</taxon>
        <taxon>Myxozoa</taxon>
        <taxon>Myxosporea</taxon>
        <taxon>Bivalvulida</taxon>
        <taxon>Platysporina</taxon>
        <taxon>Myxobolidae</taxon>
        <taxon>Thelohanellus</taxon>
    </lineage>
</organism>
<comment type="caution">
    <text evidence="2">The sequence shown here is derived from an EMBL/GenBank/DDBJ whole genome shotgun (WGS) entry which is preliminary data.</text>
</comment>
<dbReference type="Proteomes" id="UP000031668">
    <property type="component" value="Unassembled WGS sequence"/>
</dbReference>
<keyword evidence="3" id="KW-1185">Reference proteome</keyword>